<evidence type="ECO:0008006" key="4">
    <source>
        <dbReference type="Google" id="ProtNLM"/>
    </source>
</evidence>
<keyword evidence="1" id="KW-1133">Transmembrane helix</keyword>
<dbReference type="RefSeq" id="WP_277104558.1">
    <property type="nucleotide sequence ID" value="NZ_BAAAJS010000003.1"/>
</dbReference>
<keyword evidence="1" id="KW-0472">Membrane</keyword>
<keyword evidence="3" id="KW-1185">Reference proteome</keyword>
<proteinExistence type="predicted"/>
<organism evidence="2 3">
    <name type="scientific">Corynebacterium felinum</name>
    <dbReference type="NCBI Taxonomy" id="131318"/>
    <lineage>
        <taxon>Bacteria</taxon>
        <taxon>Bacillati</taxon>
        <taxon>Actinomycetota</taxon>
        <taxon>Actinomycetes</taxon>
        <taxon>Mycobacteriales</taxon>
        <taxon>Corynebacteriaceae</taxon>
        <taxon>Corynebacterium</taxon>
    </lineage>
</organism>
<evidence type="ECO:0000313" key="2">
    <source>
        <dbReference type="EMBL" id="MDR7354596.1"/>
    </source>
</evidence>
<accession>A0ABU2B8L1</accession>
<gene>
    <name evidence="2" type="ORF">J2S37_001134</name>
</gene>
<dbReference type="InterPro" id="IPR021424">
    <property type="entry name" value="PorA"/>
</dbReference>
<dbReference type="Pfam" id="PF11271">
    <property type="entry name" value="PorA"/>
    <property type="match status" value="1"/>
</dbReference>
<reference evidence="2 3" key="1">
    <citation type="submission" date="2023-07" db="EMBL/GenBank/DDBJ databases">
        <title>Sequencing the genomes of 1000 actinobacteria strains.</title>
        <authorList>
            <person name="Klenk H.-P."/>
        </authorList>
    </citation>
    <scope>NUCLEOTIDE SEQUENCE [LARGE SCALE GENOMIC DNA]</scope>
    <source>
        <strain evidence="2 3">DSM 44508</strain>
    </source>
</reference>
<keyword evidence="1" id="KW-0812">Transmembrane</keyword>
<dbReference type="EMBL" id="JAVDYF010000001">
    <property type="protein sequence ID" value="MDR7354596.1"/>
    <property type="molecule type" value="Genomic_DNA"/>
</dbReference>
<feature type="transmembrane region" description="Helical" evidence="1">
    <location>
        <begin position="288"/>
        <end position="309"/>
    </location>
</feature>
<evidence type="ECO:0000313" key="3">
    <source>
        <dbReference type="Proteomes" id="UP001183619"/>
    </source>
</evidence>
<protein>
    <recommendedName>
        <fullName evidence="4">DUF3068 domain-containing protein</fullName>
    </recommendedName>
</protein>
<sequence>MLPKSRIVSALVFGVGLACITWGILFPVLVVHGPRLPLDIPATTLMLKDPNAHMRTLSGENYHGGVEKQFHISIIPPTDDAVATARIGATTLRDDRTRPEAENLAQAEVWTYTFDRTTGENTTPLMVSEQLASPAKEVDFHGLWVKFPAYVEQTNYELFDATLRRTVPAVFREEQLRNGRSEYIFVQKIPPTNVHQINPSVFSLAVVATEDGGLEQAELIHQGQRELHVDRITGLVTHVSEEWDDYYQNERGERVDDALKFTAQSSEEFRQQMDAEIAKISDGSTPRLISWIILGFGIVLAVLGAFMALRPQGRKQRGTTIDASGV</sequence>
<name>A0ABU2B8L1_9CORY</name>
<dbReference type="Proteomes" id="UP001183619">
    <property type="component" value="Unassembled WGS sequence"/>
</dbReference>
<dbReference type="PROSITE" id="PS51257">
    <property type="entry name" value="PROKAR_LIPOPROTEIN"/>
    <property type="match status" value="1"/>
</dbReference>
<comment type="caution">
    <text evidence="2">The sequence shown here is derived from an EMBL/GenBank/DDBJ whole genome shotgun (WGS) entry which is preliminary data.</text>
</comment>
<evidence type="ECO:0000256" key="1">
    <source>
        <dbReference type="SAM" id="Phobius"/>
    </source>
</evidence>
<feature type="transmembrane region" description="Helical" evidence="1">
    <location>
        <begin position="7"/>
        <end position="30"/>
    </location>
</feature>